<feature type="transmembrane region" description="Helical" evidence="6">
    <location>
        <begin position="127"/>
        <end position="151"/>
    </location>
</feature>
<keyword evidence="4 6" id="KW-0472">Membrane</keyword>
<dbReference type="Proteomes" id="UP001302602">
    <property type="component" value="Unassembled WGS sequence"/>
</dbReference>
<dbReference type="InterPro" id="IPR049326">
    <property type="entry name" value="Rhodopsin_dom_fungi"/>
</dbReference>
<dbReference type="PANTHER" id="PTHR33048:SF64">
    <property type="entry name" value="INTEGRAL MEMBRANE PROTEIN"/>
    <property type="match status" value="1"/>
</dbReference>
<dbReference type="GO" id="GO:0016020">
    <property type="term" value="C:membrane"/>
    <property type="evidence" value="ECO:0007669"/>
    <property type="project" value="UniProtKB-SubCell"/>
</dbReference>
<feature type="domain" description="Rhodopsin" evidence="7">
    <location>
        <begin position="36"/>
        <end position="270"/>
    </location>
</feature>
<evidence type="ECO:0000256" key="5">
    <source>
        <dbReference type="ARBA" id="ARBA00038359"/>
    </source>
</evidence>
<evidence type="ECO:0000256" key="1">
    <source>
        <dbReference type="ARBA" id="ARBA00004141"/>
    </source>
</evidence>
<evidence type="ECO:0000313" key="9">
    <source>
        <dbReference type="Proteomes" id="UP001302602"/>
    </source>
</evidence>
<dbReference type="PANTHER" id="PTHR33048">
    <property type="entry name" value="PTH11-LIKE INTEGRAL MEMBRANE PROTEIN (AFU_ORTHOLOGUE AFUA_5G11245)"/>
    <property type="match status" value="1"/>
</dbReference>
<reference evidence="8" key="1">
    <citation type="journal article" date="2023" name="Mol. Phylogenet. Evol.">
        <title>Genome-scale phylogeny and comparative genomics of the fungal order Sordariales.</title>
        <authorList>
            <person name="Hensen N."/>
            <person name="Bonometti L."/>
            <person name="Westerberg I."/>
            <person name="Brannstrom I.O."/>
            <person name="Guillou S."/>
            <person name="Cros-Aarteil S."/>
            <person name="Calhoun S."/>
            <person name="Haridas S."/>
            <person name="Kuo A."/>
            <person name="Mondo S."/>
            <person name="Pangilinan J."/>
            <person name="Riley R."/>
            <person name="LaButti K."/>
            <person name="Andreopoulos B."/>
            <person name="Lipzen A."/>
            <person name="Chen C."/>
            <person name="Yan M."/>
            <person name="Daum C."/>
            <person name="Ng V."/>
            <person name="Clum A."/>
            <person name="Steindorff A."/>
            <person name="Ohm R.A."/>
            <person name="Martin F."/>
            <person name="Silar P."/>
            <person name="Natvig D.O."/>
            <person name="Lalanne C."/>
            <person name="Gautier V."/>
            <person name="Ament-Velasquez S.L."/>
            <person name="Kruys A."/>
            <person name="Hutchinson M.I."/>
            <person name="Powell A.J."/>
            <person name="Barry K."/>
            <person name="Miller A.N."/>
            <person name="Grigoriev I.V."/>
            <person name="Debuchy R."/>
            <person name="Gladieux P."/>
            <person name="Hiltunen Thoren M."/>
            <person name="Johannesson H."/>
        </authorList>
    </citation>
    <scope>NUCLEOTIDE SEQUENCE</scope>
    <source>
        <strain evidence="8">CBS 731.68</strain>
    </source>
</reference>
<accession>A0AAN6U7S2</accession>
<comment type="caution">
    <text evidence="8">The sequence shown here is derived from an EMBL/GenBank/DDBJ whole genome shotgun (WGS) entry which is preliminary data.</text>
</comment>
<dbReference type="AlphaFoldDB" id="A0AAN6U7S2"/>
<feature type="transmembrane region" description="Helical" evidence="6">
    <location>
        <begin position="52"/>
        <end position="75"/>
    </location>
</feature>
<evidence type="ECO:0000259" key="7">
    <source>
        <dbReference type="Pfam" id="PF20684"/>
    </source>
</evidence>
<gene>
    <name evidence="8" type="ORF">N657DRAFT_236459</name>
</gene>
<evidence type="ECO:0000256" key="4">
    <source>
        <dbReference type="ARBA" id="ARBA00023136"/>
    </source>
</evidence>
<feature type="transmembrane region" description="Helical" evidence="6">
    <location>
        <begin position="176"/>
        <end position="198"/>
    </location>
</feature>
<reference evidence="8" key="2">
    <citation type="submission" date="2023-05" db="EMBL/GenBank/DDBJ databases">
        <authorList>
            <consortium name="Lawrence Berkeley National Laboratory"/>
            <person name="Steindorff A."/>
            <person name="Hensen N."/>
            <person name="Bonometti L."/>
            <person name="Westerberg I."/>
            <person name="Brannstrom I.O."/>
            <person name="Guillou S."/>
            <person name="Cros-Aarteil S."/>
            <person name="Calhoun S."/>
            <person name="Haridas S."/>
            <person name="Kuo A."/>
            <person name="Mondo S."/>
            <person name="Pangilinan J."/>
            <person name="Riley R."/>
            <person name="Labutti K."/>
            <person name="Andreopoulos B."/>
            <person name="Lipzen A."/>
            <person name="Chen C."/>
            <person name="Yanf M."/>
            <person name="Daum C."/>
            <person name="Ng V."/>
            <person name="Clum A."/>
            <person name="Ohm R."/>
            <person name="Martin F."/>
            <person name="Silar P."/>
            <person name="Natvig D."/>
            <person name="Lalanne C."/>
            <person name="Gautier V."/>
            <person name="Ament-Velasquez S.L."/>
            <person name="Kruys A."/>
            <person name="Hutchinson M.I."/>
            <person name="Powell A.J."/>
            <person name="Barry K."/>
            <person name="Miller A.N."/>
            <person name="Grigoriev I.V."/>
            <person name="Debuchy R."/>
            <person name="Gladieux P."/>
            <person name="Thoren M.H."/>
            <person name="Johannesson H."/>
        </authorList>
    </citation>
    <scope>NUCLEOTIDE SEQUENCE</scope>
    <source>
        <strain evidence="8">CBS 731.68</strain>
    </source>
</reference>
<keyword evidence="2 6" id="KW-0812">Transmembrane</keyword>
<dbReference type="InterPro" id="IPR052337">
    <property type="entry name" value="SAT4-like"/>
</dbReference>
<feature type="transmembrane region" description="Helical" evidence="6">
    <location>
        <begin position="15"/>
        <end position="40"/>
    </location>
</feature>
<keyword evidence="3 6" id="KW-1133">Transmembrane helix</keyword>
<evidence type="ECO:0000313" key="8">
    <source>
        <dbReference type="EMBL" id="KAK4127962.1"/>
    </source>
</evidence>
<feature type="transmembrane region" description="Helical" evidence="6">
    <location>
        <begin position="95"/>
        <end position="120"/>
    </location>
</feature>
<name>A0AAN6U7S2_9PEZI</name>
<evidence type="ECO:0000256" key="6">
    <source>
        <dbReference type="SAM" id="Phobius"/>
    </source>
</evidence>
<sequence>MGWTYNTKDPNAPTIGLTITGVAITLTFLSLITVCLRTYVRALMIRAFGIDDWIILVTWVAAAGFAIVSIVQSRWGLGLQHIDDLPADDVYNFGLIQYMGAPFYITSILGFKLALLFSYLRFIPLGVYRYTIIGVITACIMFHLSFLLVQINLCQPIRKQWDPAITWGSCIPGVPFYTSMAALTMVFDVTVMLLPFPVLAKSRLQTRKKVILLGLFGLGIFITVTQIVRIQKVKQLANYTDSAPLILWSTVESNLGIIVANVPTLAPLVKYYNEHHASKRMTADADPTAWRNTGGCGGTVGGRRYYAQGSRGGTGKSVDRSLGLTTLGGSEHDMTELGNFSHAKGNGSTVSILDPVYLRPGSGEGAEAVEARRVGTSAGITKKVEVLITRS</sequence>
<dbReference type="RefSeq" id="XP_062651733.1">
    <property type="nucleotide sequence ID" value="XM_062786355.1"/>
</dbReference>
<feature type="transmembrane region" description="Helical" evidence="6">
    <location>
        <begin position="210"/>
        <end position="228"/>
    </location>
</feature>
<organism evidence="8 9">
    <name type="scientific">Parathielavia appendiculata</name>
    <dbReference type="NCBI Taxonomy" id="2587402"/>
    <lineage>
        <taxon>Eukaryota</taxon>
        <taxon>Fungi</taxon>
        <taxon>Dikarya</taxon>
        <taxon>Ascomycota</taxon>
        <taxon>Pezizomycotina</taxon>
        <taxon>Sordariomycetes</taxon>
        <taxon>Sordariomycetidae</taxon>
        <taxon>Sordariales</taxon>
        <taxon>Chaetomiaceae</taxon>
        <taxon>Parathielavia</taxon>
    </lineage>
</organism>
<comment type="similarity">
    <text evidence="5">Belongs to the SAT4 family.</text>
</comment>
<keyword evidence="9" id="KW-1185">Reference proteome</keyword>
<proteinExistence type="inferred from homology"/>
<evidence type="ECO:0000256" key="2">
    <source>
        <dbReference type="ARBA" id="ARBA00022692"/>
    </source>
</evidence>
<comment type="subcellular location">
    <subcellularLocation>
        <location evidence="1">Membrane</location>
        <topology evidence="1">Multi-pass membrane protein</topology>
    </subcellularLocation>
</comment>
<dbReference type="Pfam" id="PF20684">
    <property type="entry name" value="Fung_rhodopsin"/>
    <property type="match status" value="1"/>
</dbReference>
<protein>
    <recommendedName>
        <fullName evidence="7">Rhodopsin domain-containing protein</fullName>
    </recommendedName>
</protein>
<dbReference type="GeneID" id="87823121"/>
<dbReference type="EMBL" id="MU853224">
    <property type="protein sequence ID" value="KAK4127962.1"/>
    <property type="molecule type" value="Genomic_DNA"/>
</dbReference>
<evidence type="ECO:0000256" key="3">
    <source>
        <dbReference type="ARBA" id="ARBA00022989"/>
    </source>
</evidence>